<keyword evidence="1" id="KW-1133">Transmembrane helix</keyword>
<proteinExistence type="predicted"/>
<keyword evidence="3" id="KW-1185">Reference proteome</keyword>
<keyword evidence="1" id="KW-0812">Transmembrane</keyword>
<dbReference type="EMBL" id="PVWG01000004">
    <property type="protein sequence ID" value="PSB21004.1"/>
    <property type="molecule type" value="Genomic_DNA"/>
</dbReference>
<sequence>MNEFREQVGTWFSRILKREELLFENKTSIISFLTGISIVLVLNIDTFSIVNWLSTTSTQTQNGKQIEMAFPIAWQPRTVSRQFNCPLLSNQKSVTLPDLQHCFSTSPNSSVSVILGWLVSSMAISLGAPFWLSLISQLKNIAK</sequence>
<gene>
    <name evidence="2" type="ORF">C7B65_06290</name>
</gene>
<organism evidence="2 3">
    <name type="scientific">Phormidesmis priestleyi ULC007</name>
    <dbReference type="NCBI Taxonomy" id="1920490"/>
    <lineage>
        <taxon>Bacteria</taxon>
        <taxon>Bacillati</taxon>
        <taxon>Cyanobacteriota</taxon>
        <taxon>Cyanophyceae</taxon>
        <taxon>Leptolyngbyales</taxon>
        <taxon>Leptolyngbyaceae</taxon>
        <taxon>Phormidesmis</taxon>
    </lineage>
</organism>
<comment type="caution">
    <text evidence="2">The sequence shown here is derived from an EMBL/GenBank/DDBJ whole genome shotgun (WGS) entry which is preliminary data.</text>
</comment>
<feature type="transmembrane region" description="Helical" evidence="1">
    <location>
        <begin position="114"/>
        <end position="135"/>
    </location>
</feature>
<name>A0A2T1DKR0_9CYAN</name>
<evidence type="ECO:0000256" key="1">
    <source>
        <dbReference type="SAM" id="Phobius"/>
    </source>
</evidence>
<dbReference type="AlphaFoldDB" id="A0A2T1DKR0"/>
<feature type="transmembrane region" description="Helical" evidence="1">
    <location>
        <begin position="21"/>
        <end position="44"/>
    </location>
</feature>
<reference evidence="2 3" key="1">
    <citation type="submission" date="2018-02" db="EMBL/GenBank/DDBJ databases">
        <authorList>
            <person name="Cohen D.B."/>
            <person name="Kent A.D."/>
        </authorList>
    </citation>
    <scope>NUCLEOTIDE SEQUENCE [LARGE SCALE GENOMIC DNA]</scope>
    <source>
        <strain evidence="2 3">ULC007</strain>
    </source>
</reference>
<protein>
    <submittedName>
        <fullName evidence="2">Uncharacterized protein</fullName>
    </submittedName>
</protein>
<evidence type="ECO:0000313" key="3">
    <source>
        <dbReference type="Proteomes" id="UP000238634"/>
    </source>
</evidence>
<keyword evidence="1" id="KW-0472">Membrane</keyword>
<dbReference type="Proteomes" id="UP000238634">
    <property type="component" value="Unassembled WGS sequence"/>
</dbReference>
<accession>A0A2T1DKR0</accession>
<evidence type="ECO:0000313" key="2">
    <source>
        <dbReference type="EMBL" id="PSB21004.1"/>
    </source>
</evidence>
<reference evidence="2 3" key="2">
    <citation type="submission" date="2018-03" db="EMBL/GenBank/DDBJ databases">
        <title>The ancient ancestry and fast evolution of plastids.</title>
        <authorList>
            <person name="Moore K.R."/>
            <person name="Magnabosco C."/>
            <person name="Momper L."/>
            <person name="Gold D.A."/>
            <person name="Bosak T."/>
            <person name="Fournier G.P."/>
        </authorList>
    </citation>
    <scope>NUCLEOTIDE SEQUENCE [LARGE SCALE GENOMIC DNA]</scope>
    <source>
        <strain evidence="2 3">ULC007</strain>
    </source>
</reference>